<dbReference type="InterPro" id="IPR029062">
    <property type="entry name" value="Class_I_gatase-like"/>
</dbReference>
<dbReference type="Gene3D" id="3.40.50.880">
    <property type="match status" value="1"/>
</dbReference>
<dbReference type="AlphaFoldDB" id="A0A6L7GBX3"/>
<feature type="domain" description="DUF4350" evidence="1">
    <location>
        <begin position="98"/>
        <end position="231"/>
    </location>
</feature>
<dbReference type="EMBL" id="WTYU01000001">
    <property type="protein sequence ID" value="MXP13473.1"/>
    <property type="molecule type" value="Genomic_DNA"/>
</dbReference>
<evidence type="ECO:0000313" key="2">
    <source>
        <dbReference type="EMBL" id="MXP13473.1"/>
    </source>
</evidence>
<evidence type="ECO:0000313" key="3">
    <source>
        <dbReference type="Proteomes" id="UP000473531"/>
    </source>
</evidence>
<proteinExistence type="predicted"/>
<dbReference type="Proteomes" id="UP000473531">
    <property type="component" value="Unassembled WGS sequence"/>
</dbReference>
<name>A0A6L7GBX3_9SPHN</name>
<comment type="caution">
    <text evidence="2">The sequence shown here is derived from an EMBL/GenBank/DDBJ whole genome shotgun (WGS) entry which is preliminary data.</text>
</comment>
<protein>
    <submittedName>
        <fullName evidence="2">ABC transporter</fullName>
    </submittedName>
</protein>
<organism evidence="2 3">
    <name type="scientific">Allopontixanthobacter confluentis</name>
    <dbReference type="NCBI Taxonomy" id="1849021"/>
    <lineage>
        <taxon>Bacteria</taxon>
        <taxon>Pseudomonadati</taxon>
        <taxon>Pseudomonadota</taxon>
        <taxon>Alphaproteobacteria</taxon>
        <taxon>Sphingomonadales</taxon>
        <taxon>Erythrobacteraceae</taxon>
        <taxon>Allopontixanthobacter</taxon>
    </lineage>
</organism>
<dbReference type="OrthoDB" id="7390937at2"/>
<gene>
    <name evidence="2" type="ORF">GRI44_01720</name>
</gene>
<sequence length="255" mass="27087">MRNRNLALGAAIIALATGLGSAVLLQRDAASPQNLPELGLMTTLPIYWPETEGLDEMLAGDAPRHWARITLEQGNVLIPVNTLVADDGSNGLQRFDQLVMAQPRPLSPAENVALDDWVRQGGRLLLFADPMLTAHSRFHIGDRRRPQDVVLLSPILARWGLALTFDDEQPLGEQTVELLGTDLPLDLPGTLTAAASAPEAQASCSVIASGAAADCRIGKGSALIVADAALLDQDMAGAAREKTLLTLANHAFSPR</sequence>
<reference evidence="2 3" key="1">
    <citation type="submission" date="2019-12" db="EMBL/GenBank/DDBJ databases">
        <title>Genomic-based taxomic classification of the family Erythrobacteraceae.</title>
        <authorList>
            <person name="Xu L."/>
        </authorList>
    </citation>
    <scope>NUCLEOTIDE SEQUENCE [LARGE SCALE GENOMIC DNA]</scope>
    <source>
        <strain evidence="2 3">KCTC 52259</strain>
    </source>
</reference>
<dbReference type="InterPro" id="IPR025646">
    <property type="entry name" value="DUF4350"/>
</dbReference>
<dbReference type="Pfam" id="PF14258">
    <property type="entry name" value="DUF4350"/>
    <property type="match status" value="1"/>
</dbReference>
<accession>A0A6L7GBX3</accession>
<evidence type="ECO:0000259" key="1">
    <source>
        <dbReference type="Pfam" id="PF14258"/>
    </source>
</evidence>
<keyword evidence="3" id="KW-1185">Reference proteome</keyword>
<dbReference type="RefSeq" id="WP_160599679.1">
    <property type="nucleotide sequence ID" value="NZ_WTYU01000001.1"/>
</dbReference>